<accession>A0A0M6Y9G8</accession>
<dbReference type="EC" id="3.1.4.52" evidence="2"/>
<dbReference type="GO" id="GO:0071111">
    <property type="term" value="F:cyclic-guanylate-specific phosphodiesterase activity"/>
    <property type="evidence" value="ECO:0007669"/>
    <property type="project" value="UniProtKB-EC"/>
</dbReference>
<dbReference type="RefSeq" id="WP_055659757.1">
    <property type="nucleotide sequence ID" value="NZ_CXST01000003.1"/>
</dbReference>
<dbReference type="SMART" id="SM00471">
    <property type="entry name" value="HDc"/>
    <property type="match status" value="1"/>
</dbReference>
<organism evidence="2 3">
    <name type="scientific">Roseibium aggregatum</name>
    <dbReference type="NCBI Taxonomy" id="187304"/>
    <lineage>
        <taxon>Bacteria</taxon>
        <taxon>Pseudomonadati</taxon>
        <taxon>Pseudomonadota</taxon>
        <taxon>Alphaproteobacteria</taxon>
        <taxon>Hyphomicrobiales</taxon>
        <taxon>Stappiaceae</taxon>
        <taxon>Roseibium</taxon>
    </lineage>
</organism>
<dbReference type="SUPFAM" id="SSF109604">
    <property type="entry name" value="HD-domain/PDEase-like"/>
    <property type="match status" value="1"/>
</dbReference>
<keyword evidence="3" id="KW-1185">Reference proteome</keyword>
<evidence type="ECO:0000313" key="2">
    <source>
        <dbReference type="EMBL" id="CTQ46059.1"/>
    </source>
</evidence>
<dbReference type="Gene3D" id="1.10.3210.10">
    <property type="entry name" value="Hypothetical protein af1432"/>
    <property type="match status" value="1"/>
</dbReference>
<feature type="domain" description="HD-GYP" evidence="1">
    <location>
        <begin position="167"/>
        <end position="363"/>
    </location>
</feature>
<proteinExistence type="predicted"/>
<gene>
    <name evidence="2" type="primary">rpfG_4</name>
    <name evidence="2" type="ORF">LAL4801_04515</name>
</gene>
<dbReference type="EMBL" id="CXST01000003">
    <property type="protein sequence ID" value="CTQ46059.1"/>
    <property type="molecule type" value="Genomic_DNA"/>
</dbReference>
<evidence type="ECO:0000259" key="1">
    <source>
        <dbReference type="PROSITE" id="PS51832"/>
    </source>
</evidence>
<protein>
    <submittedName>
        <fullName evidence="2">Cyclic di-GMP phosphodiesterase response regulator RpfG</fullName>
        <ecNumber evidence="2">3.1.4.52</ecNumber>
    </submittedName>
</protein>
<dbReference type="CDD" id="cd00077">
    <property type="entry name" value="HDc"/>
    <property type="match status" value="1"/>
</dbReference>
<dbReference type="InterPro" id="IPR003607">
    <property type="entry name" value="HD/PDEase_dom"/>
</dbReference>
<keyword evidence="2" id="KW-0378">Hydrolase</keyword>
<dbReference type="AlphaFoldDB" id="A0A0M6Y9G8"/>
<dbReference type="OrthoDB" id="9802066at2"/>
<sequence length="364" mass="40793">MVQILVAAVDFGNFPSRFARIATLYPTKRIAFSRANLRDIKPRSLLLVDFLDLGTDHIEILRDFSRSGQSVPALGIVDTKSRQSVLQARELGFYNLIDREEKFATLFEKIREVVGDYSKPTLPSRYSEKIVKSVETTSMGLNLMSAAALSGAPLPMQFLATNAQDITSVIMTDGLDSWLSAVQCHHSHTFCHTMMVAGHTVSFSRALGHSEAEQTILGLGALVHDLGKVKIPLSILDKPGRLTLEERELVNKHPLFSREMLATRQEVPKQVVEMALCHHEFLDGTGYPDGLKGNQISQRVRLLTISDIYSALTEKRAYKDSLSPRQAFAIMFEMKGKLDMDLLRKFRTQVLSSEFGRVRRQARA</sequence>
<dbReference type="PROSITE" id="PS51832">
    <property type="entry name" value="HD_GYP"/>
    <property type="match status" value="1"/>
</dbReference>
<name>A0A0M6Y9G8_9HYPH</name>
<reference evidence="3" key="1">
    <citation type="submission" date="2015-07" db="EMBL/GenBank/DDBJ databases">
        <authorList>
            <person name="Rodrigo-Torres Lidia"/>
            <person name="Arahal R.David."/>
        </authorList>
    </citation>
    <scope>NUCLEOTIDE SEQUENCE [LARGE SCALE GENOMIC DNA]</scope>
    <source>
        <strain evidence="3">CECT 4801</strain>
    </source>
</reference>
<dbReference type="InterPro" id="IPR037522">
    <property type="entry name" value="HD_GYP_dom"/>
</dbReference>
<dbReference type="PANTHER" id="PTHR43155">
    <property type="entry name" value="CYCLIC DI-GMP PHOSPHODIESTERASE PA4108-RELATED"/>
    <property type="match status" value="1"/>
</dbReference>
<dbReference type="Proteomes" id="UP000048926">
    <property type="component" value="Unassembled WGS sequence"/>
</dbReference>
<dbReference type="STRING" id="187304.B0E33_14320"/>
<dbReference type="PANTHER" id="PTHR43155:SF2">
    <property type="entry name" value="CYCLIC DI-GMP PHOSPHODIESTERASE PA4108"/>
    <property type="match status" value="1"/>
</dbReference>
<dbReference type="Pfam" id="PF13487">
    <property type="entry name" value="HD_5"/>
    <property type="match status" value="1"/>
</dbReference>
<evidence type="ECO:0000313" key="3">
    <source>
        <dbReference type="Proteomes" id="UP000048926"/>
    </source>
</evidence>